<dbReference type="Pfam" id="PF00497">
    <property type="entry name" value="SBP_bac_3"/>
    <property type="match status" value="1"/>
</dbReference>
<keyword evidence="6" id="KW-1185">Reference proteome</keyword>
<evidence type="ECO:0000256" key="1">
    <source>
        <dbReference type="ARBA" id="ARBA00022729"/>
    </source>
</evidence>
<dbReference type="SMART" id="SM00079">
    <property type="entry name" value="PBPe"/>
    <property type="match status" value="1"/>
</dbReference>
<feature type="domain" description="Ionotropic glutamate receptor C-terminal" evidence="4">
    <location>
        <begin position="30"/>
        <end position="250"/>
    </location>
</feature>
<dbReference type="PATRIC" id="fig|742743.3.peg.2100"/>
<accession>H1D390</accession>
<dbReference type="SUPFAM" id="SSF53850">
    <property type="entry name" value="Periplasmic binding protein-like II"/>
    <property type="match status" value="1"/>
</dbReference>
<protein>
    <recommendedName>
        <fullName evidence="7">Solute-binding protein family 3/N-terminal domain-containing protein</fullName>
    </recommendedName>
</protein>
<dbReference type="Proteomes" id="UP000003277">
    <property type="component" value="Unassembled WGS sequence"/>
</dbReference>
<dbReference type="GO" id="GO:0016020">
    <property type="term" value="C:membrane"/>
    <property type="evidence" value="ECO:0007669"/>
    <property type="project" value="InterPro"/>
</dbReference>
<dbReference type="RefSeq" id="WP_008860569.1">
    <property type="nucleotide sequence ID" value="NZ_JH591190.1"/>
</dbReference>
<dbReference type="OrthoDB" id="9774451at2"/>
<dbReference type="AlphaFoldDB" id="H1D390"/>
<dbReference type="GO" id="GO:0015276">
    <property type="term" value="F:ligand-gated monoatomic ion channel activity"/>
    <property type="evidence" value="ECO:0007669"/>
    <property type="project" value="InterPro"/>
</dbReference>
<proteinExistence type="predicted"/>
<evidence type="ECO:0008006" key="7">
    <source>
        <dbReference type="Google" id="ProtNLM"/>
    </source>
</evidence>
<name>H1D390_9FIRM</name>
<reference evidence="5 6" key="1">
    <citation type="submission" date="2011-11" db="EMBL/GenBank/DDBJ databases">
        <title>The Genome Sequence of Dialister succinatiphilus YIT 11850.</title>
        <authorList>
            <consortium name="The Broad Institute Genome Sequencing Platform"/>
            <person name="Earl A."/>
            <person name="Ward D."/>
            <person name="Feldgarden M."/>
            <person name="Gevers D."/>
            <person name="Morotomi M."/>
            <person name="Young S.K."/>
            <person name="Zeng Q."/>
            <person name="Gargeya S."/>
            <person name="Fitzgerald M."/>
            <person name="Haas B."/>
            <person name="Abouelleil A."/>
            <person name="Alvarado L."/>
            <person name="Arachchi H.M."/>
            <person name="Berlin A."/>
            <person name="Brown A."/>
            <person name="Chapman S.B."/>
            <person name="Dunbar C."/>
            <person name="Gearin G."/>
            <person name="Goldberg J."/>
            <person name="Griggs A."/>
            <person name="Gujja S."/>
            <person name="Heiman D."/>
            <person name="Howarth C."/>
            <person name="Lui A."/>
            <person name="MacDonald P.J.P."/>
            <person name="Montmayeur A."/>
            <person name="Murphy C."/>
            <person name="Neiman D."/>
            <person name="Pearson M."/>
            <person name="Priest M."/>
            <person name="Roberts A."/>
            <person name="Saif S."/>
            <person name="Shea T."/>
            <person name="Sisk P."/>
            <person name="Stolte C."/>
            <person name="Sykes S."/>
            <person name="Wortman J."/>
            <person name="Nusbaum C."/>
            <person name="Birren B."/>
        </authorList>
    </citation>
    <scope>NUCLEOTIDE SEQUENCE [LARGE SCALE GENOMIC DNA]</scope>
    <source>
        <strain evidence="5 6">YIT 11850</strain>
    </source>
</reference>
<dbReference type="InterPro" id="IPR001638">
    <property type="entry name" value="Solute-binding_3/MltF_N"/>
</dbReference>
<comment type="caution">
    <text evidence="5">The sequence shown here is derived from an EMBL/GenBank/DDBJ whole genome shotgun (WGS) entry which is preliminary data.</text>
</comment>
<dbReference type="STRING" id="742743.HMPREF9453_02078"/>
<dbReference type="Gene3D" id="3.40.190.10">
    <property type="entry name" value="Periplasmic binding protein-like II"/>
    <property type="match status" value="2"/>
</dbReference>
<evidence type="ECO:0000259" key="3">
    <source>
        <dbReference type="SMART" id="SM00062"/>
    </source>
</evidence>
<feature type="chain" id="PRO_5038717645" description="Solute-binding protein family 3/N-terminal domain-containing protein" evidence="2">
    <location>
        <begin position="20"/>
        <end position="258"/>
    </location>
</feature>
<dbReference type="HOGENOM" id="CLU_019602_18_2_9"/>
<dbReference type="PANTHER" id="PTHR35936">
    <property type="entry name" value="MEMBRANE-BOUND LYTIC MUREIN TRANSGLYCOSYLASE F"/>
    <property type="match status" value="1"/>
</dbReference>
<dbReference type="PANTHER" id="PTHR35936:SF17">
    <property type="entry name" value="ARGININE-BINDING EXTRACELLULAR PROTEIN ARTP"/>
    <property type="match status" value="1"/>
</dbReference>
<evidence type="ECO:0000256" key="2">
    <source>
        <dbReference type="SAM" id="SignalP"/>
    </source>
</evidence>
<keyword evidence="1 2" id="KW-0732">Signal</keyword>
<dbReference type="PROSITE" id="PS51257">
    <property type="entry name" value="PROKAR_LIPOPROTEIN"/>
    <property type="match status" value="1"/>
</dbReference>
<dbReference type="EMBL" id="ADLT01000078">
    <property type="protein sequence ID" value="EHO62002.1"/>
    <property type="molecule type" value="Genomic_DNA"/>
</dbReference>
<dbReference type="SMART" id="SM00062">
    <property type="entry name" value="PBPb"/>
    <property type="match status" value="1"/>
</dbReference>
<feature type="domain" description="Solute-binding protein family 3/N-terminal" evidence="3">
    <location>
        <begin position="30"/>
        <end position="251"/>
    </location>
</feature>
<organism evidence="5 6">
    <name type="scientific">Dialister succinatiphilus YIT 11850</name>
    <dbReference type="NCBI Taxonomy" id="742743"/>
    <lineage>
        <taxon>Bacteria</taxon>
        <taxon>Bacillati</taxon>
        <taxon>Bacillota</taxon>
        <taxon>Negativicutes</taxon>
        <taxon>Veillonellales</taxon>
        <taxon>Veillonellaceae</taxon>
        <taxon>Dialister</taxon>
    </lineage>
</organism>
<evidence type="ECO:0000313" key="5">
    <source>
        <dbReference type="EMBL" id="EHO62002.1"/>
    </source>
</evidence>
<dbReference type="eggNOG" id="COG0834">
    <property type="taxonomic scope" value="Bacteria"/>
</dbReference>
<dbReference type="InterPro" id="IPR001320">
    <property type="entry name" value="Iontro_rcpt_C"/>
</dbReference>
<evidence type="ECO:0000259" key="4">
    <source>
        <dbReference type="SMART" id="SM00079"/>
    </source>
</evidence>
<gene>
    <name evidence="5" type="ORF">HMPREF9453_02078</name>
</gene>
<sequence length="258" mass="28032">MKKLFLFLALLLGITAAVTGCGQEKQTSSVLRVGMDAAYPPFGFQNMDTKAYEGFDVDIINAIAKEEGLSTEIRNVNFDGLIPALKSGDLDVAINDITVTEDRKQSVDFSKPYYIAGLGVVVRSDNQDIRSKADLSGKTLGVTIGSTGEEAARKIEGAHVRTYSTLSDAFLDLKQGAVDAVVNDIPTNEYYVAKTEDHSVKTAPVALSTEYLAIAVKKGNKDLLTKIDDGLAKIKKNGEFAKIYKKWFGKEPPEEIVK</sequence>
<dbReference type="CDD" id="cd13624">
    <property type="entry name" value="PBP2_Arg_Lys_His"/>
    <property type="match status" value="1"/>
</dbReference>
<feature type="signal peptide" evidence="2">
    <location>
        <begin position="1"/>
        <end position="19"/>
    </location>
</feature>
<evidence type="ECO:0000313" key="6">
    <source>
        <dbReference type="Proteomes" id="UP000003277"/>
    </source>
</evidence>